<feature type="transmembrane region" description="Helical" evidence="2">
    <location>
        <begin position="133"/>
        <end position="156"/>
    </location>
</feature>
<feature type="transmembrane region" description="Helical" evidence="2">
    <location>
        <begin position="94"/>
        <end position="113"/>
    </location>
</feature>
<evidence type="ECO:0000313" key="6">
    <source>
        <dbReference type="Proteomes" id="UP000246145"/>
    </source>
</evidence>
<dbReference type="Proteomes" id="UP000246145">
    <property type="component" value="Unassembled WGS sequence"/>
</dbReference>
<evidence type="ECO:0000256" key="1">
    <source>
        <dbReference type="SAM" id="MobiDB-lite"/>
    </source>
</evidence>
<proteinExistence type="predicted"/>
<comment type="caution">
    <text evidence="5">The sequence shown here is derived from an EMBL/GenBank/DDBJ whole genome shotgun (WGS) entry which is preliminary data.</text>
</comment>
<dbReference type="Pfam" id="PF15420">
    <property type="entry name" value="Abhydrolase_9_N"/>
    <property type="match status" value="1"/>
</dbReference>
<organism evidence="5 6">
    <name type="scientific">Pusillimonas noertemannii</name>
    <dbReference type="NCBI Taxonomy" id="305977"/>
    <lineage>
        <taxon>Bacteria</taxon>
        <taxon>Pseudomonadati</taxon>
        <taxon>Pseudomonadota</taxon>
        <taxon>Betaproteobacteria</taxon>
        <taxon>Burkholderiales</taxon>
        <taxon>Alcaligenaceae</taxon>
        <taxon>Pusillimonas</taxon>
    </lineage>
</organism>
<dbReference type="EMBL" id="QEKO01000003">
    <property type="protein sequence ID" value="PVY61826.1"/>
    <property type="molecule type" value="Genomic_DNA"/>
</dbReference>
<feature type="domain" description="Alpha/beta-hydrolase catalytic" evidence="3">
    <location>
        <begin position="269"/>
        <end position="556"/>
    </location>
</feature>
<feature type="region of interest" description="Disordered" evidence="1">
    <location>
        <begin position="1"/>
        <end position="21"/>
    </location>
</feature>
<keyword evidence="2" id="KW-0472">Membrane</keyword>
<protein>
    <submittedName>
        <fullName evidence="5">Putative membrane protein</fullName>
    </submittedName>
</protein>
<feature type="transmembrane region" description="Helical" evidence="2">
    <location>
        <begin position="56"/>
        <end position="82"/>
    </location>
</feature>
<feature type="transmembrane region" description="Helical" evidence="2">
    <location>
        <begin position="29"/>
        <end position="50"/>
    </location>
</feature>
<keyword evidence="2" id="KW-0812">Transmembrane</keyword>
<dbReference type="PIRSF" id="PIRSF007542">
    <property type="entry name" value="UCP007542"/>
    <property type="match status" value="1"/>
</dbReference>
<keyword evidence="6" id="KW-1185">Reference proteome</keyword>
<evidence type="ECO:0000256" key="2">
    <source>
        <dbReference type="SAM" id="Phobius"/>
    </source>
</evidence>
<feature type="transmembrane region" description="Helical" evidence="2">
    <location>
        <begin position="177"/>
        <end position="201"/>
    </location>
</feature>
<keyword evidence="2" id="KW-1133">Transmembrane helix</keyword>
<evidence type="ECO:0000313" key="5">
    <source>
        <dbReference type="EMBL" id="PVY61826.1"/>
    </source>
</evidence>
<feature type="domain" description="Alpha/beta-hydrolase N-terminal" evidence="4">
    <location>
        <begin position="45"/>
        <end position="252"/>
    </location>
</feature>
<name>A0A2U1CLE1_9BURK</name>
<evidence type="ECO:0000259" key="4">
    <source>
        <dbReference type="Pfam" id="PF15420"/>
    </source>
</evidence>
<dbReference type="InterPro" id="IPR027788">
    <property type="entry name" value="Alpha/beta-hydrolase_N_dom"/>
</dbReference>
<dbReference type="STRING" id="1231391.GCA_000308195_00368"/>
<dbReference type="Pfam" id="PF10081">
    <property type="entry name" value="Abhydrolase_9"/>
    <property type="match status" value="1"/>
</dbReference>
<reference evidence="5 6" key="1">
    <citation type="submission" date="2018-04" db="EMBL/GenBank/DDBJ databases">
        <title>Genomic Encyclopedia of Type Strains, Phase IV (KMG-IV): sequencing the most valuable type-strain genomes for metagenomic binning, comparative biology and taxonomic classification.</title>
        <authorList>
            <person name="Goeker M."/>
        </authorList>
    </citation>
    <scope>NUCLEOTIDE SEQUENCE [LARGE SCALE GENOMIC DNA]</scope>
    <source>
        <strain evidence="5 6">DSM 10065</strain>
    </source>
</reference>
<gene>
    <name evidence="5" type="ORF">C7440_2559</name>
</gene>
<dbReference type="InterPro" id="IPR012037">
    <property type="entry name" value="Alpha/beta-hydrolase_fam"/>
</dbReference>
<sequence>MAITNPVASAGSEHHPRPRSRSWWRPRRLSVVGELTGTLFFAASLTPSLIPRSALMQGVLSGICLAIGYALGVFLSWLWRYLELRSPTARLRRPLHVAVALGCAVVAAYALWSARPWQDALRQIMAMRPTEPLYLPTLLVGALVTFVVLLLAGRLFQRLAHWFMRRARALLPRRVAIIVGVACALLLFATVINGVLLRFALHVTDDVFRQADAFIPPDEPAPALDSMTGSQASLIPWENLGRTGRDYIAATPSAADIEAATSRSAQAPIRVYVGLPAAQSAAERAQLALKELQRVGGFSRSALVVITPTGTGWVDPGAIESVEYLYGGDIASVAMQYSYLSSPLSLMIEPDYGEEAAKALFNAIYSYWKTLPPESRPKLYLHGLSLGAKNSERSVNVWELLGDPIQGALWSGPPFLTTHWRALTAARNAGSPAWLPEFGDGSVVRFMNQFGSPVPAGAPWGPFRIVYLQYASDAITFFNPSDAWREPEWMASPRGPDVLPTLRWYPVISMFQFALDMMLADTTPMGYGHVFAPSHYVDAWLLVTGIADHSPQTLQELKQLLDARRLQSKHAD</sequence>
<dbReference type="InterPro" id="IPR027787">
    <property type="entry name" value="Alpha/beta-hydrolase_catalytic"/>
</dbReference>
<dbReference type="RefSeq" id="WP_243410903.1">
    <property type="nucleotide sequence ID" value="NZ_JACCEX010000003.1"/>
</dbReference>
<evidence type="ECO:0000259" key="3">
    <source>
        <dbReference type="Pfam" id="PF10081"/>
    </source>
</evidence>
<dbReference type="AlphaFoldDB" id="A0A2U1CLE1"/>
<accession>A0A2U1CLE1</accession>